<dbReference type="EMBL" id="GGEC01077871">
    <property type="protein sequence ID" value="MBX58355.1"/>
    <property type="molecule type" value="Transcribed_RNA"/>
</dbReference>
<name>A0A2P2PUH0_RHIMU</name>
<evidence type="ECO:0000313" key="2">
    <source>
        <dbReference type="EMBL" id="MBX58355.1"/>
    </source>
</evidence>
<accession>A0A2P2PUH0</accession>
<feature type="transmembrane region" description="Helical" evidence="1">
    <location>
        <begin position="6"/>
        <end position="25"/>
    </location>
</feature>
<sequence>MSPLIVTDAYISSILAFELIVFPFFSS</sequence>
<keyword evidence="1" id="KW-0812">Transmembrane</keyword>
<evidence type="ECO:0000256" key="1">
    <source>
        <dbReference type="SAM" id="Phobius"/>
    </source>
</evidence>
<keyword evidence="1" id="KW-0472">Membrane</keyword>
<protein>
    <submittedName>
        <fullName evidence="2">Uncharacterized protein</fullName>
    </submittedName>
</protein>
<dbReference type="AlphaFoldDB" id="A0A2P2PUH0"/>
<keyword evidence="1" id="KW-1133">Transmembrane helix</keyword>
<proteinExistence type="predicted"/>
<reference evidence="2" key="1">
    <citation type="submission" date="2018-02" db="EMBL/GenBank/DDBJ databases">
        <title>Rhizophora mucronata_Transcriptome.</title>
        <authorList>
            <person name="Meera S.P."/>
            <person name="Sreeshan A."/>
            <person name="Augustine A."/>
        </authorList>
    </citation>
    <scope>NUCLEOTIDE SEQUENCE</scope>
    <source>
        <tissue evidence="2">Leaf</tissue>
    </source>
</reference>
<organism evidence="2">
    <name type="scientific">Rhizophora mucronata</name>
    <name type="common">Asiatic mangrove</name>
    <dbReference type="NCBI Taxonomy" id="61149"/>
    <lineage>
        <taxon>Eukaryota</taxon>
        <taxon>Viridiplantae</taxon>
        <taxon>Streptophyta</taxon>
        <taxon>Embryophyta</taxon>
        <taxon>Tracheophyta</taxon>
        <taxon>Spermatophyta</taxon>
        <taxon>Magnoliopsida</taxon>
        <taxon>eudicotyledons</taxon>
        <taxon>Gunneridae</taxon>
        <taxon>Pentapetalae</taxon>
        <taxon>rosids</taxon>
        <taxon>fabids</taxon>
        <taxon>Malpighiales</taxon>
        <taxon>Rhizophoraceae</taxon>
        <taxon>Rhizophora</taxon>
    </lineage>
</organism>